<proteinExistence type="predicted"/>
<evidence type="ECO:0000313" key="3">
    <source>
        <dbReference type="Proteomes" id="UP000321393"/>
    </source>
</evidence>
<reference evidence="3 4" key="1">
    <citation type="submission" date="2019-08" db="EMBL/GenBank/DDBJ databases">
        <title>Draft genome sequences of two oriental melons (Cucumis melo L. var makuwa).</title>
        <authorList>
            <person name="Kwon S.-Y."/>
        </authorList>
    </citation>
    <scope>NUCLEOTIDE SEQUENCE [LARGE SCALE GENOMIC DNA]</scope>
    <source>
        <strain evidence="4">cv. Chang Bougi</strain>
        <strain evidence="3">cv. SW 3</strain>
        <tissue evidence="2">Leaf</tissue>
    </source>
</reference>
<dbReference type="Pfam" id="PF08284">
    <property type="entry name" value="RVP_2"/>
    <property type="match status" value="1"/>
</dbReference>
<gene>
    <name evidence="2" type="ORF">E5676_scaffold349G00240</name>
    <name evidence="1" type="ORF">E6C27_scaffold56G001950</name>
</gene>
<dbReference type="PANTHER" id="PTHR15503:SF45">
    <property type="entry name" value="RNA-DIRECTED DNA POLYMERASE HOMOLOG"/>
    <property type="match status" value="1"/>
</dbReference>
<evidence type="ECO:0000313" key="2">
    <source>
        <dbReference type="EMBL" id="TYK30422.1"/>
    </source>
</evidence>
<dbReference type="EMBL" id="SSTD01000605">
    <property type="protein sequence ID" value="TYK30422.1"/>
    <property type="molecule type" value="Genomic_DNA"/>
</dbReference>
<sequence>MKVDLCLFELDELDVILGMDFLTKYHAILDCSHKEVVLRDLGKFEIKFQGDKKVNFGRIISILKARKLMKKGHVAYLAQVVDTLAPKDNPSKVPIVCKYIDEFLEELSGFLPKREIEFTMEVVPETTPISQSPYRMAPSKLKE</sequence>
<dbReference type="PANTHER" id="PTHR15503">
    <property type="entry name" value="LDOC1 RELATED"/>
    <property type="match status" value="1"/>
</dbReference>
<name>A0A5D3E3F7_CUCMM</name>
<dbReference type="Gene3D" id="2.40.70.10">
    <property type="entry name" value="Acid Proteases"/>
    <property type="match status" value="1"/>
</dbReference>
<dbReference type="OrthoDB" id="437338at2759"/>
<accession>A0A5D3E3F7</accession>
<dbReference type="EMBL" id="SSTE01019881">
    <property type="protein sequence ID" value="KAA0035981.1"/>
    <property type="molecule type" value="Genomic_DNA"/>
</dbReference>
<evidence type="ECO:0000313" key="1">
    <source>
        <dbReference type="EMBL" id="KAA0035981.1"/>
    </source>
</evidence>
<comment type="caution">
    <text evidence="2">The sequence shown here is derived from an EMBL/GenBank/DDBJ whole genome shotgun (WGS) entry which is preliminary data.</text>
</comment>
<dbReference type="Proteomes" id="UP000321393">
    <property type="component" value="Unassembled WGS sequence"/>
</dbReference>
<protein>
    <submittedName>
        <fullName evidence="2">DNA/RNA polymerases superfamily protein</fullName>
    </submittedName>
</protein>
<evidence type="ECO:0000313" key="4">
    <source>
        <dbReference type="Proteomes" id="UP000321947"/>
    </source>
</evidence>
<organism evidence="2 4">
    <name type="scientific">Cucumis melo var. makuwa</name>
    <name type="common">Oriental melon</name>
    <dbReference type="NCBI Taxonomy" id="1194695"/>
    <lineage>
        <taxon>Eukaryota</taxon>
        <taxon>Viridiplantae</taxon>
        <taxon>Streptophyta</taxon>
        <taxon>Embryophyta</taxon>
        <taxon>Tracheophyta</taxon>
        <taxon>Spermatophyta</taxon>
        <taxon>Magnoliopsida</taxon>
        <taxon>eudicotyledons</taxon>
        <taxon>Gunneridae</taxon>
        <taxon>Pentapetalae</taxon>
        <taxon>rosids</taxon>
        <taxon>fabids</taxon>
        <taxon>Cucurbitales</taxon>
        <taxon>Cucurbitaceae</taxon>
        <taxon>Benincaseae</taxon>
        <taxon>Cucumis</taxon>
    </lineage>
</organism>
<dbReference type="InterPro" id="IPR032567">
    <property type="entry name" value="RTL1-rel"/>
</dbReference>
<dbReference type="Proteomes" id="UP000321947">
    <property type="component" value="Unassembled WGS sequence"/>
</dbReference>
<dbReference type="AlphaFoldDB" id="A0A5D3E3F7"/>
<dbReference type="InterPro" id="IPR021109">
    <property type="entry name" value="Peptidase_aspartic_dom_sf"/>
</dbReference>